<gene>
    <name evidence="2" type="ORF">IOK49_01655</name>
</gene>
<dbReference type="AlphaFoldDB" id="A0A843AIJ4"/>
<organism evidence="2 3">
    <name type="scientific">Fervidicoccus fontis</name>
    <dbReference type="NCBI Taxonomy" id="683846"/>
    <lineage>
        <taxon>Archaea</taxon>
        <taxon>Thermoproteota</taxon>
        <taxon>Thermoprotei</taxon>
        <taxon>Fervidicoccales</taxon>
        <taxon>Fervidicoccaceae</taxon>
        <taxon>Fervidicoccus</taxon>
    </lineage>
</organism>
<accession>A0A843AIJ4</accession>
<protein>
    <submittedName>
        <fullName evidence="2">ParB N-terminal domain-containing protein</fullName>
    </submittedName>
</protein>
<comment type="caution">
    <text evidence="2">The sequence shown here is derived from an EMBL/GenBank/DDBJ whole genome shotgun (WGS) entry which is preliminary data.</text>
</comment>
<evidence type="ECO:0000313" key="2">
    <source>
        <dbReference type="EMBL" id="MBE9390791.1"/>
    </source>
</evidence>
<dbReference type="InterPro" id="IPR036086">
    <property type="entry name" value="ParB/Sulfiredoxin_sf"/>
</dbReference>
<evidence type="ECO:0000259" key="1">
    <source>
        <dbReference type="SMART" id="SM00470"/>
    </source>
</evidence>
<dbReference type="Pfam" id="PF02195">
    <property type="entry name" value="ParB_N"/>
    <property type="match status" value="1"/>
</dbReference>
<dbReference type="InterPro" id="IPR003115">
    <property type="entry name" value="ParB_N"/>
</dbReference>
<dbReference type="Proteomes" id="UP000652307">
    <property type="component" value="Unassembled WGS sequence"/>
</dbReference>
<dbReference type="SMART" id="SM00470">
    <property type="entry name" value="ParB"/>
    <property type="match status" value="1"/>
</dbReference>
<sequence length="223" mass="25940">MSTMSIRSWRNAELLRIDEIIPAEDIEEPRLKYLLASLREKKVLHRPIIVEHRKMLVIDGHHRLRALEASGAKLVPVILADYRSDVRSVGRWMYIGSWSIDRETVLKRGLEELEHLVKRGGSRKIEAKVRNETMNIKADRLDAYISLKYSELLRRVMNELSKVPFDEGKCRSSEICLSFPELEIDDMYRIPYTSLLPPRSTLHETSLKEIEVPFKLNDLGGKF</sequence>
<dbReference type="SUPFAM" id="SSF110849">
    <property type="entry name" value="ParB/Sulfiredoxin"/>
    <property type="match status" value="1"/>
</dbReference>
<proteinExistence type="predicted"/>
<feature type="domain" description="ParB-like N-terminal" evidence="1">
    <location>
        <begin position="13"/>
        <end position="95"/>
    </location>
</feature>
<dbReference type="Gene3D" id="3.90.1530.10">
    <property type="entry name" value="Conserved hypothetical protein from pyrococcus furiosus pfu- 392566-001, ParB domain"/>
    <property type="match status" value="1"/>
</dbReference>
<reference evidence="2" key="1">
    <citation type="submission" date="2020-10" db="EMBL/GenBank/DDBJ databases">
        <title>Fervidococcus fontis strain 3639Fd - the first crenarchaeon capable of growth on lipids.</title>
        <authorList>
            <person name="Kochetkova T.V."/>
            <person name="Elcheninov A.G."/>
            <person name="Toschakov S.V."/>
            <person name="Kublanov I.V."/>
        </authorList>
    </citation>
    <scope>NUCLEOTIDE SEQUENCE</scope>
    <source>
        <strain evidence="2">3639Fd</strain>
    </source>
</reference>
<dbReference type="EMBL" id="JADEZV010000001">
    <property type="protein sequence ID" value="MBE9390791.1"/>
    <property type="molecule type" value="Genomic_DNA"/>
</dbReference>
<name>A0A843AIJ4_9CREN</name>
<dbReference type="CDD" id="cd16400">
    <property type="entry name" value="ParB_Srx_like_nuclease"/>
    <property type="match status" value="1"/>
</dbReference>
<evidence type="ECO:0000313" key="3">
    <source>
        <dbReference type="Proteomes" id="UP000652307"/>
    </source>
</evidence>